<accession>A0A1J7IZB8</accession>
<evidence type="ECO:0000256" key="1">
    <source>
        <dbReference type="SAM" id="MobiDB-lite"/>
    </source>
</evidence>
<evidence type="ECO:0000313" key="2">
    <source>
        <dbReference type="EMBL" id="OIW33095.1"/>
    </source>
</evidence>
<gene>
    <name evidence="2" type="ORF">CONLIGDRAFT_640250</name>
</gene>
<dbReference type="AlphaFoldDB" id="A0A1J7IZB8"/>
<feature type="region of interest" description="Disordered" evidence="1">
    <location>
        <begin position="64"/>
        <end position="95"/>
    </location>
</feature>
<dbReference type="EMBL" id="KV875094">
    <property type="protein sequence ID" value="OIW33095.1"/>
    <property type="molecule type" value="Genomic_DNA"/>
</dbReference>
<protein>
    <submittedName>
        <fullName evidence="2">Uncharacterized protein</fullName>
    </submittedName>
</protein>
<sequence length="273" mass="30123">MSDLPRTPRLWTDEQVKFVLEQISTGKRHKDIAALFNAKYDGTGKIDTEQVKYIKAQYRNREITTHSAQNFPGGNTKAQPEPTSSETTTTRTTTSLSRNIQIPPTFSPATSTPAQNNGVSSGLGADTGAFGTTQTTNGPAKTLAHSRPKQSRVAVSSAAWVPHRDIAEDDTNMADAPRNDRVYPLSPLQHKPPTTSQPAEWSPGPAFLSMENRWNQGPHEECDLQAIHRHEADGGITFPSVTAVKDMFRRMNPAVRLSDLADMMERDEARSRE</sequence>
<feature type="compositionally biased region" description="Polar residues" evidence="1">
    <location>
        <begin position="65"/>
        <end position="82"/>
    </location>
</feature>
<feature type="compositionally biased region" description="Polar residues" evidence="1">
    <location>
        <begin position="130"/>
        <end position="139"/>
    </location>
</feature>
<organism evidence="2 3">
    <name type="scientific">Coniochaeta ligniaria NRRL 30616</name>
    <dbReference type="NCBI Taxonomy" id="1408157"/>
    <lineage>
        <taxon>Eukaryota</taxon>
        <taxon>Fungi</taxon>
        <taxon>Dikarya</taxon>
        <taxon>Ascomycota</taxon>
        <taxon>Pezizomycotina</taxon>
        <taxon>Sordariomycetes</taxon>
        <taxon>Sordariomycetidae</taxon>
        <taxon>Coniochaetales</taxon>
        <taxon>Coniochaetaceae</taxon>
        <taxon>Coniochaeta</taxon>
    </lineage>
</organism>
<dbReference type="Proteomes" id="UP000182658">
    <property type="component" value="Unassembled WGS sequence"/>
</dbReference>
<feature type="compositionally biased region" description="Low complexity" evidence="1">
    <location>
        <begin position="83"/>
        <end position="95"/>
    </location>
</feature>
<dbReference type="OrthoDB" id="10652324at2759"/>
<feature type="region of interest" description="Disordered" evidence="1">
    <location>
        <begin position="125"/>
        <end position="157"/>
    </location>
</feature>
<proteinExistence type="predicted"/>
<evidence type="ECO:0000313" key="3">
    <source>
        <dbReference type="Proteomes" id="UP000182658"/>
    </source>
</evidence>
<reference evidence="2 3" key="1">
    <citation type="submission" date="2016-10" db="EMBL/GenBank/DDBJ databases">
        <title>Draft genome sequence of Coniochaeta ligniaria NRRL30616, a lignocellulolytic fungus for bioabatement of inhibitors in plant biomass hydrolysates.</title>
        <authorList>
            <consortium name="DOE Joint Genome Institute"/>
            <person name="Jimenez D.J."/>
            <person name="Hector R.E."/>
            <person name="Riley R."/>
            <person name="Sun H."/>
            <person name="Grigoriev I.V."/>
            <person name="Van Elsas J.D."/>
            <person name="Nichols N.N."/>
        </authorList>
    </citation>
    <scope>NUCLEOTIDE SEQUENCE [LARGE SCALE GENOMIC DNA]</scope>
    <source>
        <strain evidence="2 3">NRRL 30616</strain>
    </source>
</reference>
<keyword evidence="3" id="KW-1185">Reference proteome</keyword>
<name>A0A1J7IZB8_9PEZI</name>
<dbReference type="InParanoid" id="A0A1J7IZB8"/>